<protein>
    <recommendedName>
        <fullName evidence="3">Glycolipid-binding domain-containing protein</fullName>
    </recommendedName>
</protein>
<dbReference type="SUPFAM" id="SSF159275">
    <property type="entry name" value="PA1994-like"/>
    <property type="match status" value="1"/>
</dbReference>
<dbReference type="RefSeq" id="WP_138842623.1">
    <property type="nucleotide sequence ID" value="NZ_VCPD01000004.1"/>
</dbReference>
<proteinExistence type="predicted"/>
<evidence type="ECO:0000313" key="2">
    <source>
        <dbReference type="Proteomes" id="UP001193035"/>
    </source>
</evidence>
<keyword evidence="2" id="KW-1185">Reference proteome</keyword>
<dbReference type="Proteomes" id="UP001193035">
    <property type="component" value="Unassembled WGS sequence"/>
</dbReference>
<reference evidence="1 2" key="1">
    <citation type="submission" date="2019-05" db="EMBL/GenBank/DDBJ databases">
        <title>Ruegeria sp. nov., isolated from tidal flat.</title>
        <authorList>
            <person name="Kim W."/>
        </authorList>
    </citation>
    <scope>NUCLEOTIDE SEQUENCE [LARGE SCALE GENOMIC DNA]</scope>
    <source>
        <strain evidence="1 2">CAU 1488</strain>
    </source>
</reference>
<name>A0ABY2WWQ8_9RHOB</name>
<dbReference type="EMBL" id="VCPD01000004">
    <property type="protein sequence ID" value="TMV06891.1"/>
    <property type="molecule type" value="Genomic_DNA"/>
</dbReference>
<dbReference type="InterPro" id="IPR009467">
    <property type="entry name" value="Glycolipid-bd_prot_put"/>
</dbReference>
<evidence type="ECO:0008006" key="3">
    <source>
        <dbReference type="Google" id="ProtNLM"/>
    </source>
</evidence>
<evidence type="ECO:0000313" key="1">
    <source>
        <dbReference type="EMBL" id="TMV06891.1"/>
    </source>
</evidence>
<gene>
    <name evidence="1" type="ORF">FGK63_12275</name>
</gene>
<dbReference type="Pfam" id="PF06475">
    <property type="entry name" value="Glycolipid_bind"/>
    <property type="match status" value="1"/>
</dbReference>
<comment type="caution">
    <text evidence="1">The sequence shown here is derived from an EMBL/GenBank/DDBJ whole genome shotgun (WGS) entry which is preliminary data.</text>
</comment>
<organism evidence="1 2">
    <name type="scientific">Ruegeria sediminis</name>
    <dbReference type="NCBI Taxonomy" id="2583820"/>
    <lineage>
        <taxon>Bacteria</taxon>
        <taxon>Pseudomonadati</taxon>
        <taxon>Pseudomonadota</taxon>
        <taxon>Alphaproteobacteria</taxon>
        <taxon>Rhodobacterales</taxon>
        <taxon>Roseobacteraceae</taxon>
        <taxon>Ruegeria</taxon>
    </lineage>
</organism>
<accession>A0ABY2WWQ8</accession>
<sequence length="187" mass="20961">MTGPTAIATGHWRRLDMEGTDRCTLSRLEQGWMLVGQAIWHDGGADARLTYDVRCDPDWVSLSADVVGKVSGRDLALRLRKGPEGWFLNDDLQEDTGDCIDLDLSFTPATNLLPLRRLSLREGQSAQVRAGWLQPGFRRVARLDQVYDWRAPDTVRYSSPNFEAELGVHPSGFVTSYPGLWEGWVDA</sequence>